<reference evidence="9" key="1">
    <citation type="submission" date="2020-01" db="EMBL/GenBank/DDBJ databases">
        <authorList>
            <person name="Meier V. D."/>
            <person name="Meier V D."/>
        </authorList>
    </citation>
    <scope>NUCLEOTIDE SEQUENCE</scope>
    <source>
        <strain evidence="9">HLG_WM_MAG_01</strain>
    </source>
</reference>
<protein>
    <submittedName>
        <fullName evidence="9">Cobalt-zinc-cadmium resistance protein CzcA Cation efflux system protein CusA</fullName>
    </submittedName>
</protein>
<dbReference type="Gene3D" id="3.30.2090.10">
    <property type="entry name" value="Multidrug efflux transporter AcrB TolC docking domain, DN and DC subdomains"/>
    <property type="match status" value="2"/>
</dbReference>
<feature type="transmembrane region" description="Helical" evidence="8">
    <location>
        <begin position="888"/>
        <end position="907"/>
    </location>
</feature>
<dbReference type="NCBIfam" id="TIGR00914">
    <property type="entry name" value="2A0601"/>
    <property type="match status" value="1"/>
</dbReference>
<evidence type="ECO:0000256" key="8">
    <source>
        <dbReference type="SAM" id="Phobius"/>
    </source>
</evidence>
<dbReference type="Gene3D" id="1.20.1640.10">
    <property type="entry name" value="Multidrug efflux transporter AcrB transmembrane domain"/>
    <property type="match status" value="2"/>
</dbReference>
<feature type="transmembrane region" description="Helical" evidence="8">
    <location>
        <begin position="428"/>
        <end position="452"/>
    </location>
</feature>
<dbReference type="InterPro" id="IPR027463">
    <property type="entry name" value="AcrB_DN_DC_subdom"/>
</dbReference>
<dbReference type="Gene3D" id="3.30.70.1320">
    <property type="entry name" value="Multidrug efflux transporter AcrB pore domain like"/>
    <property type="match status" value="1"/>
</dbReference>
<dbReference type="AlphaFoldDB" id="A0A6S6SBX0"/>
<comment type="subcellular location">
    <subcellularLocation>
        <location evidence="1">Cell membrane</location>
        <topology evidence="1">Multi-pass membrane protein</topology>
    </subcellularLocation>
</comment>
<dbReference type="Gene3D" id="3.30.70.1440">
    <property type="entry name" value="Multidrug efflux transporter AcrB pore domain"/>
    <property type="match status" value="1"/>
</dbReference>
<gene>
    <name evidence="9" type="ORF">HELGO_WM2540</name>
</gene>
<dbReference type="SUPFAM" id="SSF82866">
    <property type="entry name" value="Multidrug efflux transporter AcrB transmembrane domain"/>
    <property type="match status" value="2"/>
</dbReference>
<feature type="transmembrane region" description="Helical" evidence="8">
    <location>
        <begin position="338"/>
        <end position="356"/>
    </location>
</feature>
<feature type="transmembrane region" description="Helical" evidence="8">
    <location>
        <begin position="990"/>
        <end position="1014"/>
    </location>
</feature>
<dbReference type="SUPFAM" id="SSF82714">
    <property type="entry name" value="Multidrug efflux transporter AcrB TolC docking domain, DN and DC subdomains"/>
    <property type="match status" value="2"/>
</dbReference>
<dbReference type="EMBL" id="CACVAS010000020">
    <property type="protein sequence ID" value="CAA6802129.1"/>
    <property type="molecule type" value="Genomic_DNA"/>
</dbReference>
<name>A0A6S6SBX0_9BACT</name>
<keyword evidence="4" id="KW-1003">Cell membrane</keyword>
<feature type="transmembrane region" description="Helical" evidence="8">
    <location>
        <begin position="962"/>
        <end position="978"/>
    </location>
</feature>
<feature type="transmembrane region" description="Helical" evidence="8">
    <location>
        <begin position="919"/>
        <end position="941"/>
    </location>
</feature>
<organism evidence="9">
    <name type="scientific">uncultured Sulfurovum sp</name>
    <dbReference type="NCBI Taxonomy" id="269237"/>
    <lineage>
        <taxon>Bacteria</taxon>
        <taxon>Pseudomonadati</taxon>
        <taxon>Campylobacterota</taxon>
        <taxon>Epsilonproteobacteria</taxon>
        <taxon>Campylobacterales</taxon>
        <taxon>Sulfurovaceae</taxon>
        <taxon>Sulfurovum</taxon>
        <taxon>environmental samples</taxon>
    </lineage>
</organism>
<dbReference type="InterPro" id="IPR004763">
    <property type="entry name" value="CusA-like"/>
</dbReference>
<dbReference type="PANTHER" id="PTHR32063">
    <property type="match status" value="1"/>
</dbReference>
<keyword evidence="7 8" id="KW-0472">Membrane</keyword>
<proteinExistence type="inferred from homology"/>
<evidence type="ECO:0000256" key="4">
    <source>
        <dbReference type="ARBA" id="ARBA00022475"/>
    </source>
</evidence>
<evidence type="ECO:0000256" key="6">
    <source>
        <dbReference type="ARBA" id="ARBA00022989"/>
    </source>
</evidence>
<evidence type="ECO:0000313" key="9">
    <source>
        <dbReference type="EMBL" id="CAA6802129.1"/>
    </source>
</evidence>
<feature type="transmembrane region" description="Helical" evidence="8">
    <location>
        <begin position="516"/>
        <end position="541"/>
    </location>
</feature>
<dbReference type="PANTHER" id="PTHR32063:SF68">
    <property type="entry name" value="PROBALE CATION EFFLUX SYSTEM PROTEIN"/>
    <property type="match status" value="1"/>
</dbReference>
<dbReference type="Pfam" id="PF00873">
    <property type="entry name" value="ACR_tran"/>
    <property type="match status" value="1"/>
</dbReference>
<evidence type="ECO:0000256" key="3">
    <source>
        <dbReference type="ARBA" id="ARBA00022448"/>
    </source>
</evidence>
<dbReference type="Gene3D" id="3.30.70.1430">
    <property type="entry name" value="Multidrug efflux transporter AcrB pore domain"/>
    <property type="match status" value="2"/>
</dbReference>
<dbReference type="SUPFAM" id="SSF82693">
    <property type="entry name" value="Multidrug efflux transporter AcrB pore domain, PN1, PN2, PC1 and PC2 subdomains"/>
    <property type="match status" value="2"/>
</dbReference>
<accession>A0A6S6SBX0</accession>
<keyword evidence="3" id="KW-0813">Transport</keyword>
<sequence>MMNKLIGFALSQRLFFTLLALVILGFGIKSYKELPVDAFPDISPTQVKIIIKSSGMTPAEIESRIVVPIEMTMVGIPHETMLRSMAKYGLCDITIDFEDGTDIYWARQQVSERLADIKEELPTNMEGGLAPISTPLSDILMFTIESDTLSLVEKRSLLDWIISPKIRSVSGVAEVNALGGKVKTYEVVPKLHQMRTFGITLEQIFTALEENNQNDGAGRVSQGVESILVRSVGQLKNLQDIKTLPVGKRDDKVITLGEVADVKFGYLTRAGFVSKNGEGEAVQGLVLGLKGTNTAIVLDEVKEELRKLEKMLPDGTSIDIFYDRSDLVNLATDTVKSALYEAVALILIILLVMLGNFASAMSVALILPFALLMSFMAMQYFGLTANLMSLGGLAIAIGILVDSAVVVVEHITAELGNPKQQKESKVQIIYKATIEMAPSIMTGVLIIIIVFMPLLTLEGLEGKLFRPVALSIIFALFSSLVLALTLIPVLSSFILTKRPDKESWLMRILTKVYRPILLFTLRHIKSTVFVVFLLFAGSLYLAEKTGKSFMPTMDEGSIIIGVEMLPSISLEESLVLNLKVQKKLLSAVPEIKDIIARTGSDELGLDPMSLNDTDTFLVLKEKELWRESSKEFVKNEIRKVLDEFVGIEYGFTQPIEMRVSEMLTGVRGDLAIDIFGSDNEQLEHIAVQIKSILESINGSSDVYKKANEGVEYFELAFDKKAMAYYDISQQELNDFLKVMVTGVQVGIIQEGMRRINLMVKGDEKIENSLDKIKKLYYPLEDGKAVAISNFVKFTSNAGPVQIEHEHGYRKTIVQTNVEGRDLVSFVEEAKHKIDNEVKLPAGYYLAYGGEFENQQRAASRLAIIVPLALFLVFILLFVSFGSFTQASMVLINVPLALIGGFIGLYFSGEYMSVPASVGFIALLGIAVLNGVVMVNYFNYLIKRGSEVRDAVIEGSIKRLRPVLMTATIAAFGLLPLLFATGPGSEIQRPLAIVVINGLISSTLLTLIILPILYLKFTKNQEMKKQVMKKQGLKEPLS</sequence>
<feature type="transmembrane region" description="Helical" evidence="8">
    <location>
        <begin position="861"/>
        <end position="881"/>
    </location>
</feature>
<dbReference type="GO" id="GO:0005886">
    <property type="term" value="C:plasma membrane"/>
    <property type="evidence" value="ECO:0007669"/>
    <property type="project" value="UniProtKB-SubCell"/>
</dbReference>
<evidence type="ECO:0000256" key="5">
    <source>
        <dbReference type="ARBA" id="ARBA00022692"/>
    </source>
</evidence>
<comment type="similarity">
    <text evidence="2">Belongs to the resistance-nodulation-cell division (RND) (TC 2.A.6) family.</text>
</comment>
<evidence type="ECO:0000256" key="1">
    <source>
        <dbReference type="ARBA" id="ARBA00004651"/>
    </source>
</evidence>
<evidence type="ECO:0000256" key="7">
    <source>
        <dbReference type="ARBA" id="ARBA00023136"/>
    </source>
</evidence>
<feature type="transmembrane region" description="Helical" evidence="8">
    <location>
        <begin position="387"/>
        <end position="408"/>
    </location>
</feature>
<keyword evidence="6 8" id="KW-1133">Transmembrane helix</keyword>
<dbReference type="GO" id="GO:0042910">
    <property type="term" value="F:xenobiotic transmembrane transporter activity"/>
    <property type="evidence" value="ECO:0007669"/>
    <property type="project" value="TreeGrafter"/>
</dbReference>
<dbReference type="GO" id="GO:0008324">
    <property type="term" value="F:monoatomic cation transmembrane transporter activity"/>
    <property type="evidence" value="ECO:0007669"/>
    <property type="project" value="InterPro"/>
</dbReference>
<feature type="transmembrane region" description="Helical" evidence="8">
    <location>
        <begin position="472"/>
        <end position="495"/>
    </location>
</feature>
<evidence type="ECO:0000256" key="2">
    <source>
        <dbReference type="ARBA" id="ARBA00010942"/>
    </source>
</evidence>
<dbReference type="InterPro" id="IPR001036">
    <property type="entry name" value="Acrflvin-R"/>
</dbReference>
<dbReference type="PRINTS" id="PR00702">
    <property type="entry name" value="ACRIFLAVINRP"/>
</dbReference>
<keyword evidence="5 8" id="KW-0812">Transmembrane</keyword>